<proteinExistence type="predicted"/>
<name>A0ABS7Z772_9SPHI</name>
<organism evidence="1 2">
    <name type="scientific">Sphingobacterium bovistauri</name>
    <dbReference type="NCBI Taxonomy" id="2781959"/>
    <lineage>
        <taxon>Bacteria</taxon>
        <taxon>Pseudomonadati</taxon>
        <taxon>Bacteroidota</taxon>
        <taxon>Sphingobacteriia</taxon>
        <taxon>Sphingobacteriales</taxon>
        <taxon>Sphingobacteriaceae</taxon>
        <taxon>Sphingobacterium</taxon>
    </lineage>
</organism>
<keyword evidence="2" id="KW-1185">Reference proteome</keyword>
<evidence type="ECO:0008006" key="3">
    <source>
        <dbReference type="Google" id="ProtNLM"/>
    </source>
</evidence>
<protein>
    <recommendedName>
        <fullName evidence="3">Lipoprotein</fullName>
    </recommendedName>
</protein>
<dbReference type="Proteomes" id="UP001165302">
    <property type="component" value="Unassembled WGS sequence"/>
</dbReference>
<reference evidence="1" key="1">
    <citation type="submission" date="2020-10" db="EMBL/GenBank/DDBJ databases">
        <authorList>
            <person name="Lu T."/>
            <person name="Wang Q."/>
            <person name="Han X."/>
        </authorList>
    </citation>
    <scope>NUCLEOTIDE SEQUENCE</scope>
    <source>
        <strain evidence="1">WQ 366</strain>
    </source>
</reference>
<evidence type="ECO:0000313" key="2">
    <source>
        <dbReference type="Proteomes" id="UP001165302"/>
    </source>
</evidence>
<sequence length="141" mass="16535">MIRLSFFLLLLIVGCNSEKKSNQIEEYYMHVDGRDTARLRLVSFENRFYGKYTHTKGGVTPVVGEINGDIKGDTLIGDNHYRPYRWKEKKRAPIVLLKKGNTYLEGYGKMIEFMGVLTYIEWTIKFNKPKRIFKPTGKFEE</sequence>
<dbReference type="PROSITE" id="PS51257">
    <property type="entry name" value="PROKAR_LIPOPROTEIN"/>
    <property type="match status" value="1"/>
</dbReference>
<comment type="caution">
    <text evidence="1">The sequence shown here is derived from an EMBL/GenBank/DDBJ whole genome shotgun (WGS) entry which is preliminary data.</text>
</comment>
<gene>
    <name evidence="1" type="ORF">IPZ78_11815</name>
</gene>
<dbReference type="RefSeq" id="WP_225553969.1">
    <property type="nucleotide sequence ID" value="NZ_JADEYP010000022.1"/>
</dbReference>
<evidence type="ECO:0000313" key="1">
    <source>
        <dbReference type="EMBL" id="MCA5005838.1"/>
    </source>
</evidence>
<dbReference type="EMBL" id="JADEYP010000022">
    <property type="protein sequence ID" value="MCA5005838.1"/>
    <property type="molecule type" value="Genomic_DNA"/>
</dbReference>
<accession>A0ABS7Z772</accession>